<evidence type="ECO:0000256" key="4">
    <source>
        <dbReference type="SAM" id="SignalP"/>
    </source>
</evidence>
<feature type="domain" description="7TM-DISM receptor extracellular" evidence="6">
    <location>
        <begin position="189"/>
        <end position="388"/>
    </location>
</feature>
<evidence type="ECO:0000313" key="8">
    <source>
        <dbReference type="EMBL" id="NME72329.1"/>
    </source>
</evidence>
<reference evidence="8 9" key="1">
    <citation type="submission" date="2020-04" db="EMBL/GenBank/DDBJ databases">
        <title>Flammeovirga sp. SR4, a novel species isolated from seawater.</title>
        <authorList>
            <person name="Wang X."/>
        </authorList>
    </citation>
    <scope>NUCLEOTIDE SEQUENCE [LARGE SCALE GENOMIC DNA]</scope>
    <source>
        <strain evidence="8 9">ATCC 23126</strain>
    </source>
</reference>
<feature type="domain" description="7TM-DISM receptor extracellular" evidence="7">
    <location>
        <begin position="40"/>
        <end position="174"/>
    </location>
</feature>
<dbReference type="Pfam" id="PF07228">
    <property type="entry name" value="SpoIIE"/>
    <property type="match status" value="1"/>
</dbReference>
<dbReference type="InterPro" id="IPR036457">
    <property type="entry name" value="PPM-type-like_dom_sf"/>
</dbReference>
<proteinExistence type="predicted"/>
<feature type="chain" id="PRO_5031458460" evidence="4">
    <location>
        <begin position="20"/>
        <end position="759"/>
    </location>
</feature>
<evidence type="ECO:0000256" key="1">
    <source>
        <dbReference type="ARBA" id="ARBA00022801"/>
    </source>
</evidence>
<dbReference type="Pfam" id="PF07696">
    <property type="entry name" value="7TMR-DISMED2"/>
    <property type="match status" value="1"/>
</dbReference>
<keyword evidence="3" id="KW-1133">Transmembrane helix</keyword>
<dbReference type="EMBL" id="JABANE010000151">
    <property type="protein sequence ID" value="NME72329.1"/>
    <property type="molecule type" value="Genomic_DNA"/>
</dbReference>
<feature type="signal peptide" evidence="4">
    <location>
        <begin position="1"/>
        <end position="19"/>
    </location>
</feature>
<dbReference type="RefSeq" id="WP_169660523.1">
    <property type="nucleotide sequence ID" value="NZ_JABANE010000151.1"/>
</dbReference>
<dbReference type="InterPro" id="IPR001932">
    <property type="entry name" value="PPM-type_phosphatase-like_dom"/>
</dbReference>
<name>A0A7X9XD69_9BACT</name>
<organism evidence="8 9">
    <name type="scientific">Flammeovirga aprica JL-4</name>
    <dbReference type="NCBI Taxonomy" id="694437"/>
    <lineage>
        <taxon>Bacteria</taxon>
        <taxon>Pseudomonadati</taxon>
        <taxon>Bacteroidota</taxon>
        <taxon>Cytophagia</taxon>
        <taxon>Cytophagales</taxon>
        <taxon>Flammeovirgaceae</taxon>
        <taxon>Flammeovirga</taxon>
    </lineage>
</organism>
<dbReference type="Gene3D" id="3.60.40.10">
    <property type="entry name" value="PPM-type phosphatase domain"/>
    <property type="match status" value="1"/>
</dbReference>
<keyword evidence="3" id="KW-0812">Transmembrane</keyword>
<dbReference type="PANTHER" id="PTHR43156:SF9">
    <property type="entry name" value="HAMP DOMAIN-CONTAINING PROTEIN"/>
    <property type="match status" value="1"/>
</dbReference>
<dbReference type="PANTHER" id="PTHR43156">
    <property type="entry name" value="STAGE II SPORULATION PROTEIN E-RELATED"/>
    <property type="match status" value="1"/>
</dbReference>
<feature type="transmembrane region" description="Helical" evidence="3">
    <location>
        <begin position="284"/>
        <end position="304"/>
    </location>
</feature>
<feature type="transmembrane region" description="Helical" evidence="3">
    <location>
        <begin position="255"/>
        <end position="272"/>
    </location>
</feature>
<accession>A0A7X9XD69</accession>
<dbReference type="Proteomes" id="UP000576082">
    <property type="component" value="Unassembled WGS sequence"/>
</dbReference>
<gene>
    <name evidence="8" type="ORF">HHU12_30490</name>
</gene>
<dbReference type="Gene3D" id="2.60.40.2380">
    <property type="match status" value="1"/>
</dbReference>
<feature type="domain" description="PPM-type phosphatase" evidence="5">
    <location>
        <begin position="556"/>
        <end position="757"/>
    </location>
</feature>
<comment type="caution">
    <text evidence="8">The sequence shown here is derived from an EMBL/GenBank/DDBJ whole genome shotgun (WGS) entry which is preliminary data.</text>
</comment>
<dbReference type="Pfam" id="PF07695">
    <property type="entry name" value="7TMR-DISM_7TM"/>
    <property type="match status" value="1"/>
</dbReference>
<feature type="coiled-coil region" evidence="2">
    <location>
        <begin position="413"/>
        <end position="496"/>
    </location>
</feature>
<feature type="transmembrane region" description="Helical" evidence="3">
    <location>
        <begin position="338"/>
        <end position="355"/>
    </location>
</feature>
<evidence type="ECO:0000313" key="9">
    <source>
        <dbReference type="Proteomes" id="UP000576082"/>
    </source>
</evidence>
<evidence type="ECO:0000259" key="6">
    <source>
        <dbReference type="Pfam" id="PF07695"/>
    </source>
</evidence>
<dbReference type="AlphaFoldDB" id="A0A7X9XD69"/>
<evidence type="ECO:0000256" key="3">
    <source>
        <dbReference type="SAM" id="Phobius"/>
    </source>
</evidence>
<feature type="transmembrane region" description="Helical" evidence="3">
    <location>
        <begin position="188"/>
        <end position="209"/>
    </location>
</feature>
<keyword evidence="9" id="KW-1185">Reference proteome</keyword>
<feature type="transmembrane region" description="Helical" evidence="3">
    <location>
        <begin position="310"/>
        <end position="331"/>
    </location>
</feature>
<dbReference type="GO" id="GO:0016791">
    <property type="term" value="F:phosphatase activity"/>
    <property type="evidence" value="ECO:0007669"/>
    <property type="project" value="TreeGrafter"/>
</dbReference>
<evidence type="ECO:0000259" key="7">
    <source>
        <dbReference type="Pfam" id="PF07696"/>
    </source>
</evidence>
<dbReference type="InterPro" id="IPR011622">
    <property type="entry name" value="7TMR_DISM_rcpt_extracell_dom2"/>
</dbReference>
<sequence>MLKFLFACIGILCTINSYAGINEHKLTLKESKPYVNAASKAYFYIDPTNEVDFAKISSPTFTKFTPWKNSSNVSFEYGQSTYWVRVDIENEKKSMKPDWLVEVNYAPLDFVDYYVVKDGQLIDHVATGDHVSFNHRPIQHHNYVFPLQVEGTGVTSMYFKVKTDGSVKIPMRLYRPWKFAEINSKYEIGFGLFFGILVMMAVLGLITYLPTKDISYLIFPIPIIAKILFTFSLSGHTFQFLFPNNIYLANKITPLSIGIWMVGVSTFNLFFLRTRKLSPIAHKLNFGGLAIGVIAVFGALFLPYYTAIQIVTGTSIPFTMLSLGVGIVSYLKGNRFSGYYIASFSIYLTALLLFVGRMKGVVPDNLITSRILEYGDVIMVTLLFTALSKKYAIYREEKNIAINKMLQMEADAKATLELKVKERTLELQNATAELEEQKEELETQATQLASKNEEIMAQTEKLQSLNNAMNEKNDELEQQNEEIAAQRDMVEQKNIQIEKTTKNLRDSINYAKRIQSAILPAGETLNKVWEEYFLMYRPKDVVSGDFYWTYENERENKSILIVADCTGHGVPGAMMSMIGDGFLQQIVKLRGVTSPARILLEMNSCLHHMLQLDESTSIRDSMDMGVLVWDKNNQKVHFAGAHTPLVFVQNNNIYHLKGERLSLGSSDKKLNIKEHIIPLNTSTCFYLFSDGYQDQFGGENDRKISSKRLRELILMVSSKPMAQQKSALENFYETWVNANNNSSVKQIDDILLMGVKIKP</sequence>
<protein>
    <submittedName>
        <fullName evidence="8">SpoIIE family protein phosphatase</fullName>
    </submittedName>
</protein>
<keyword evidence="3" id="KW-0472">Membrane</keyword>
<keyword evidence="4" id="KW-0732">Signal</keyword>
<evidence type="ECO:0000259" key="5">
    <source>
        <dbReference type="Pfam" id="PF07228"/>
    </source>
</evidence>
<keyword evidence="1" id="KW-0378">Hydrolase</keyword>
<feature type="transmembrane region" description="Helical" evidence="3">
    <location>
        <begin position="216"/>
        <end position="235"/>
    </location>
</feature>
<evidence type="ECO:0000256" key="2">
    <source>
        <dbReference type="SAM" id="Coils"/>
    </source>
</evidence>
<keyword evidence="2" id="KW-0175">Coiled coil</keyword>
<dbReference type="InterPro" id="IPR011623">
    <property type="entry name" value="7TMR_DISM_rcpt_extracell_dom1"/>
</dbReference>
<dbReference type="InterPro" id="IPR052016">
    <property type="entry name" value="Bact_Sigma-Reg"/>
</dbReference>